<dbReference type="PANTHER" id="PTHR44068:SF1">
    <property type="entry name" value="HYPOTHETICAL LOC100005854"/>
    <property type="match status" value="1"/>
</dbReference>
<name>A0A8J7P311_ATRSP</name>
<gene>
    <name evidence="4" type="primary">Erg6_1</name>
    <name evidence="4" type="ORF">GTO95_0001474</name>
</gene>
<keyword evidence="4" id="KW-0489">Methyltransferase</keyword>
<evidence type="ECO:0000256" key="1">
    <source>
        <dbReference type="ARBA" id="ARBA00022679"/>
    </source>
</evidence>
<organism evidence="4 5">
    <name type="scientific">Atractosteus spatula</name>
    <name type="common">Alligator gar</name>
    <name type="synonym">Lepisosteus spatula</name>
    <dbReference type="NCBI Taxonomy" id="7917"/>
    <lineage>
        <taxon>Eukaryota</taxon>
        <taxon>Metazoa</taxon>
        <taxon>Chordata</taxon>
        <taxon>Craniata</taxon>
        <taxon>Vertebrata</taxon>
        <taxon>Euteleostomi</taxon>
        <taxon>Actinopterygii</taxon>
        <taxon>Neopterygii</taxon>
        <taxon>Holostei</taxon>
        <taxon>Semionotiformes</taxon>
        <taxon>Lepisosteidae</taxon>
        <taxon>Atractosteus</taxon>
    </lineage>
</organism>
<dbReference type="SUPFAM" id="SSF53335">
    <property type="entry name" value="S-adenosyl-L-methionine-dependent methyltransferases"/>
    <property type="match status" value="1"/>
</dbReference>
<dbReference type="AlphaFoldDB" id="A0A8J7P311"/>
<feature type="non-terminal residue" evidence="4">
    <location>
        <position position="148"/>
    </location>
</feature>
<dbReference type="InterPro" id="IPR029063">
    <property type="entry name" value="SAM-dependent_MTases_sf"/>
</dbReference>
<dbReference type="CDD" id="cd02440">
    <property type="entry name" value="AdoMet_MTases"/>
    <property type="match status" value="1"/>
</dbReference>
<dbReference type="InterPro" id="IPR050447">
    <property type="entry name" value="Erg6_SMT_methyltransf"/>
</dbReference>
<sequence length="148" mass="16549">MFTKCSSERTRAEIESGKVTLFNGNVMAMPLPDSSVDKVYHCNCYYFWPDLKAGTSEIHRVMKPGGLKCQTTQLFYSAGIKLIPELKDHLRGLWSGRRCEAYAVESLLDSRVGGLPGVHLPKLSPDWQECLAFIAWGQEPKAGAGYYE</sequence>
<feature type="non-terminal residue" evidence="4">
    <location>
        <position position="1"/>
    </location>
</feature>
<reference evidence="4" key="1">
    <citation type="journal article" date="2021" name="Cell">
        <title>Tracing the genetic footprints of vertebrate landing in non-teleost ray-finned fishes.</title>
        <authorList>
            <person name="Bi X."/>
            <person name="Wang K."/>
            <person name="Yang L."/>
            <person name="Pan H."/>
            <person name="Jiang H."/>
            <person name="Wei Q."/>
            <person name="Fang M."/>
            <person name="Yu H."/>
            <person name="Zhu C."/>
            <person name="Cai Y."/>
            <person name="He Y."/>
            <person name="Gan X."/>
            <person name="Zeng H."/>
            <person name="Yu D."/>
            <person name="Zhu Y."/>
            <person name="Jiang H."/>
            <person name="Qiu Q."/>
            <person name="Yang H."/>
            <person name="Zhang Y.E."/>
            <person name="Wang W."/>
            <person name="Zhu M."/>
            <person name="He S."/>
            <person name="Zhang G."/>
        </authorList>
    </citation>
    <scope>NUCLEOTIDE SEQUENCE</scope>
    <source>
        <strain evidence="4">Allg_001</strain>
    </source>
</reference>
<dbReference type="Pfam" id="PF08241">
    <property type="entry name" value="Methyltransf_11"/>
    <property type="match status" value="1"/>
</dbReference>
<dbReference type="Gene3D" id="3.40.50.150">
    <property type="entry name" value="Vaccinia Virus protein VP39"/>
    <property type="match status" value="1"/>
</dbReference>
<dbReference type="GO" id="GO:0005783">
    <property type="term" value="C:endoplasmic reticulum"/>
    <property type="evidence" value="ECO:0007669"/>
    <property type="project" value="TreeGrafter"/>
</dbReference>
<dbReference type="GO" id="GO:0016126">
    <property type="term" value="P:sterol biosynthetic process"/>
    <property type="evidence" value="ECO:0007669"/>
    <property type="project" value="TreeGrafter"/>
</dbReference>
<comment type="similarity">
    <text evidence="2">Belongs to the class I-like SAM-binding methyltransferase superfamily. Erg6/SMT family.</text>
</comment>
<dbReference type="GO" id="GO:0032259">
    <property type="term" value="P:methylation"/>
    <property type="evidence" value="ECO:0007669"/>
    <property type="project" value="UniProtKB-KW"/>
</dbReference>
<evidence type="ECO:0000259" key="3">
    <source>
        <dbReference type="Pfam" id="PF08241"/>
    </source>
</evidence>
<dbReference type="PANTHER" id="PTHR44068">
    <property type="entry name" value="ZGC:194242"/>
    <property type="match status" value="1"/>
</dbReference>
<evidence type="ECO:0000313" key="4">
    <source>
        <dbReference type="EMBL" id="MBN3323080.1"/>
    </source>
</evidence>
<dbReference type="GO" id="GO:0003838">
    <property type="term" value="F:sterol 24-C-methyltransferase activity"/>
    <property type="evidence" value="ECO:0007669"/>
    <property type="project" value="TreeGrafter"/>
</dbReference>
<dbReference type="InterPro" id="IPR013216">
    <property type="entry name" value="Methyltransf_11"/>
</dbReference>
<evidence type="ECO:0000313" key="5">
    <source>
        <dbReference type="Proteomes" id="UP000736164"/>
    </source>
</evidence>
<evidence type="ECO:0000256" key="2">
    <source>
        <dbReference type="ARBA" id="ARBA00038188"/>
    </source>
</evidence>
<proteinExistence type="inferred from homology"/>
<keyword evidence="1" id="KW-0808">Transferase</keyword>
<dbReference type="Proteomes" id="UP000736164">
    <property type="component" value="Unassembled WGS sequence"/>
</dbReference>
<accession>A0A8J7P311</accession>
<comment type="caution">
    <text evidence="4">The sequence shown here is derived from an EMBL/GenBank/DDBJ whole genome shotgun (WGS) entry which is preliminary data.</text>
</comment>
<feature type="domain" description="Methyltransferase type 11" evidence="3">
    <location>
        <begin position="12"/>
        <end position="67"/>
    </location>
</feature>
<dbReference type="EMBL" id="JAAWVO010062913">
    <property type="protein sequence ID" value="MBN3323080.1"/>
    <property type="molecule type" value="Genomic_DNA"/>
</dbReference>
<keyword evidence="5" id="KW-1185">Reference proteome</keyword>
<protein>
    <submittedName>
        <fullName evidence="4">ERG6 methyltransferase</fullName>
    </submittedName>
</protein>